<sequence length="212" mass="23788">MVMDGRFQRPEAGNEALKRLVRLQCRLVGNTSDQTLIRDLLWAKEQAQRHAGTDVVQALCFLAELCMQSVVLEREADRKQPLVFLYNTLLLFPSHHSDRMMKEAETFRDGTLRALAGDRTDAIWKVCFHAAWCEQNTRDWDGAQAGKLTGAATGYEASMAEDSGILEENACQMDPGFLEELCWLVSTPRSERGPAAVGQHNCRPIGPRCFCI</sequence>
<dbReference type="EMBL" id="CAJNNW010036544">
    <property type="protein sequence ID" value="CAE8735417.1"/>
    <property type="molecule type" value="Genomic_DNA"/>
</dbReference>
<accession>A0A813LUM3</accession>
<organism evidence="1 2">
    <name type="scientific">Polarella glacialis</name>
    <name type="common">Dinoflagellate</name>
    <dbReference type="NCBI Taxonomy" id="89957"/>
    <lineage>
        <taxon>Eukaryota</taxon>
        <taxon>Sar</taxon>
        <taxon>Alveolata</taxon>
        <taxon>Dinophyceae</taxon>
        <taxon>Suessiales</taxon>
        <taxon>Suessiaceae</taxon>
        <taxon>Polarella</taxon>
    </lineage>
</organism>
<gene>
    <name evidence="1" type="ORF">PGLA2088_LOCUS47818</name>
</gene>
<reference evidence="1" key="1">
    <citation type="submission" date="2021-02" db="EMBL/GenBank/DDBJ databases">
        <authorList>
            <person name="Dougan E. K."/>
            <person name="Rhodes N."/>
            <person name="Thang M."/>
            <person name="Chan C."/>
        </authorList>
    </citation>
    <scope>NUCLEOTIDE SEQUENCE</scope>
</reference>
<proteinExistence type="predicted"/>
<comment type="caution">
    <text evidence="1">The sequence shown here is derived from an EMBL/GenBank/DDBJ whole genome shotgun (WGS) entry which is preliminary data.</text>
</comment>
<protein>
    <submittedName>
        <fullName evidence="1">Uncharacterized protein</fullName>
    </submittedName>
</protein>
<name>A0A813LUM3_POLGL</name>
<dbReference type="AlphaFoldDB" id="A0A813LUM3"/>
<evidence type="ECO:0000313" key="1">
    <source>
        <dbReference type="EMBL" id="CAE8735417.1"/>
    </source>
</evidence>
<dbReference type="Proteomes" id="UP000626109">
    <property type="component" value="Unassembled WGS sequence"/>
</dbReference>
<evidence type="ECO:0000313" key="2">
    <source>
        <dbReference type="Proteomes" id="UP000626109"/>
    </source>
</evidence>